<evidence type="ECO:0000313" key="1">
    <source>
        <dbReference type="EMBL" id="VXA84018.1"/>
    </source>
</evidence>
<sequence>MAQHTQTPALIRRCDIEQLLGGIGRTTFYRRRQEWAAAGTPFPEPLNWMAKGGTLWRRHEVIAFLVARGLMPAESATSTTH</sequence>
<dbReference type="AlphaFoldDB" id="A0A653KZ63"/>
<gene>
    <name evidence="1" type="ORF">AERO8C_160171</name>
</gene>
<comment type="caution">
    <text evidence="1">The sequence shown here is derived from an EMBL/GenBank/DDBJ whole genome shotgun (WGS) entry which is preliminary data.</text>
</comment>
<dbReference type="EMBL" id="CABWLC010000008">
    <property type="protein sequence ID" value="VXA84018.1"/>
    <property type="molecule type" value="Genomic_DNA"/>
</dbReference>
<reference evidence="1 2" key="1">
    <citation type="submission" date="2019-10" db="EMBL/GenBank/DDBJ databases">
        <authorList>
            <person name="Karimi E."/>
        </authorList>
    </citation>
    <scope>NUCLEOTIDE SEQUENCE [LARGE SCALE GENOMIC DNA]</scope>
    <source>
        <strain evidence="1">Aeromonas sp. 8C</strain>
    </source>
</reference>
<evidence type="ECO:0000313" key="2">
    <source>
        <dbReference type="Proteomes" id="UP000439123"/>
    </source>
</evidence>
<proteinExistence type="predicted"/>
<name>A0A653KZ63_AERVE</name>
<dbReference type="Proteomes" id="UP000439123">
    <property type="component" value="Unassembled WGS sequence"/>
</dbReference>
<organism evidence="1 2">
    <name type="scientific">Aeromonas veronii</name>
    <dbReference type="NCBI Taxonomy" id="654"/>
    <lineage>
        <taxon>Bacteria</taxon>
        <taxon>Pseudomonadati</taxon>
        <taxon>Pseudomonadota</taxon>
        <taxon>Gammaproteobacteria</taxon>
        <taxon>Aeromonadales</taxon>
        <taxon>Aeromonadaceae</taxon>
        <taxon>Aeromonas</taxon>
    </lineage>
</organism>
<accession>A0A653KZ63</accession>
<protein>
    <submittedName>
        <fullName evidence="1">Contig_80, whole genome shotgun sequence</fullName>
    </submittedName>
</protein>
<dbReference type="RefSeq" id="WP_043851906.1">
    <property type="nucleotide sequence ID" value="NZ_CAWPSU010000009.1"/>
</dbReference>